<protein>
    <recommendedName>
        <fullName evidence="9">ADP,ATP carrier protein</fullName>
    </recommendedName>
</protein>
<feature type="transmembrane region" description="Helical" evidence="9">
    <location>
        <begin position="172"/>
        <end position="191"/>
    </location>
</feature>
<evidence type="ECO:0000256" key="1">
    <source>
        <dbReference type="ARBA" id="ARBA00004141"/>
    </source>
</evidence>
<keyword evidence="11" id="KW-1185">Reference proteome</keyword>
<evidence type="ECO:0000256" key="8">
    <source>
        <dbReference type="ARBA" id="ARBA00023136"/>
    </source>
</evidence>
<dbReference type="GO" id="GO:0005471">
    <property type="term" value="F:ATP:ADP antiporter activity"/>
    <property type="evidence" value="ECO:0007669"/>
    <property type="project" value="InterPro"/>
</dbReference>
<keyword evidence="4 9" id="KW-0812">Transmembrane</keyword>
<evidence type="ECO:0000256" key="9">
    <source>
        <dbReference type="RuleBase" id="RU363121"/>
    </source>
</evidence>
<organism evidence="10 11">
    <name type="scientific">Edhazardia aedis (strain USNM 41457)</name>
    <name type="common">Microsporidian parasite</name>
    <dbReference type="NCBI Taxonomy" id="1003232"/>
    <lineage>
        <taxon>Eukaryota</taxon>
        <taxon>Fungi</taxon>
        <taxon>Fungi incertae sedis</taxon>
        <taxon>Microsporidia</taxon>
        <taxon>Edhazardia</taxon>
    </lineage>
</organism>
<evidence type="ECO:0000256" key="5">
    <source>
        <dbReference type="ARBA" id="ARBA00022741"/>
    </source>
</evidence>
<dbReference type="Pfam" id="PF03219">
    <property type="entry name" value="TLC"/>
    <property type="match status" value="1"/>
</dbReference>
<evidence type="ECO:0000313" key="11">
    <source>
        <dbReference type="Proteomes" id="UP000003163"/>
    </source>
</evidence>
<reference evidence="11" key="2">
    <citation type="submission" date="2015-07" db="EMBL/GenBank/DDBJ databases">
        <title>Contrasting host-pathogen interactions and genome evolution in two generalist and specialist microsporidian pathogens of mosquitoes.</title>
        <authorList>
            <consortium name="The Broad Institute Genomics Platform"/>
            <consortium name="The Broad Institute Genome Sequencing Center for Infectious Disease"/>
            <person name="Cuomo C.A."/>
            <person name="Sanscrainte N.D."/>
            <person name="Goldberg J.M."/>
            <person name="Heiman D."/>
            <person name="Young S."/>
            <person name="Zeng Q."/>
            <person name="Becnel J.J."/>
            <person name="Birren B.W."/>
        </authorList>
    </citation>
    <scope>NUCLEOTIDE SEQUENCE [LARGE SCALE GENOMIC DNA]</scope>
    <source>
        <strain evidence="11">USNM 41457</strain>
    </source>
</reference>
<dbReference type="EMBL" id="AFBI03000063">
    <property type="protein sequence ID" value="EJW02597.1"/>
    <property type="molecule type" value="Genomic_DNA"/>
</dbReference>
<dbReference type="GO" id="GO:0005524">
    <property type="term" value="F:ATP binding"/>
    <property type="evidence" value="ECO:0007669"/>
    <property type="project" value="UniProtKB-KW"/>
</dbReference>
<keyword evidence="6 9" id="KW-0067">ATP-binding</keyword>
<evidence type="ECO:0000256" key="2">
    <source>
        <dbReference type="ARBA" id="ARBA00007127"/>
    </source>
</evidence>
<dbReference type="HOGENOM" id="CLU_852654_0_0_1"/>
<dbReference type="OMA" id="NEYWAIN"/>
<dbReference type="Proteomes" id="UP000003163">
    <property type="component" value="Unassembled WGS sequence"/>
</dbReference>
<dbReference type="VEuPathDB" id="MicrosporidiaDB:EDEG_02994"/>
<comment type="caution">
    <text evidence="10">The sequence shown here is derived from an EMBL/GenBank/DDBJ whole genome shotgun (WGS) entry which is preliminary data.</text>
</comment>
<evidence type="ECO:0000313" key="10">
    <source>
        <dbReference type="EMBL" id="EJW02597.1"/>
    </source>
</evidence>
<gene>
    <name evidence="10" type="ORF">EDEG_02994</name>
</gene>
<feature type="transmembrane region" description="Helical" evidence="9">
    <location>
        <begin position="203"/>
        <end position="228"/>
    </location>
</feature>
<feature type="transmembrane region" description="Helical" evidence="9">
    <location>
        <begin position="106"/>
        <end position="128"/>
    </location>
</feature>
<comment type="subcellular location">
    <subcellularLocation>
        <location evidence="1 9">Membrane</location>
        <topology evidence="1 9">Multi-pass membrane protein</topology>
    </subcellularLocation>
</comment>
<feature type="transmembrane region" description="Helical" evidence="9">
    <location>
        <begin position="83"/>
        <end position="100"/>
    </location>
</feature>
<feature type="transmembrane region" description="Helical" evidence="9">
    <location>
        <begin position="148"/>
        <end position="166"/>
    </location>
</feature>
<keyword evidence="5 9" id="KW-0547">Nucleotide-binding</keyword>
<dbReference type="GO" id="GO:0016020">
    <property type="term" value="C:membrane"/>
    <property type="evidence" value="ECO:0007669"/>
    <property type="project" value="UniProtKB-SubCell"/>
</dbReference>
<dbReference type="OrthoDB" id="2190844at2759"/>
<evidence type="ECO:0000256" key="3">
    <source>
        <dbReference type="ARBA" id="ARBA00022448"/>
    </source>
</evidence>
<dbReference type="InParanoid" id="J9DMP0"/>
<dbReference type="InterPro" id="IPR004667">
    <property type="entry name" value="ADP_ATP_car_bac_type"/>
</dbReference>
<dbReference type="AlphaFoldDB" id="J9DMP0"/>
<feature type="transmembrane region" description="Helical" evidence="9">
    <location>
        <begin position="42"/>
        <end position="62"/>
    </location>
</feature>
<sequence>MQEVDPGYSRLPTEDEVDEEAKHRVEWYGAFFKVAKCEFSKIWRMCLMFGLVAYIYSVLRVVKDAIVSERQIPASIQFLKLTLVTPCSIFSVIIVTYLLGRMSIGNVLKICVLFFGVFFLVYGLTMNFHHFVEKNEYWAINKLGDGKCSFRGLASLYPVFLCINFWTSSLLYLFSELWGSVVLSLLCLSYFNHICTFKQSLRFVPILYIMSNVGLLMSSLTMFGIAALKNHASYFINTHAISVLLIVSAFITISIYFVQKSLETSVLPIPIFQVTSTATKKKAKKKIGFVEGVAEMIKSKLLINMSFIVLAYNVRQIFLNVSTSRV</sequence>
<proteinExistence type="inferred from homology"/>
<comment type="similarity">
    <text evidence="2 9">Belongs to the ADP/ATP translocase tlc family.</text>
</comment>
<dbReference type="PANTHER" id="PTHR31187">
    <property type="match status" value="1"/>
</dbReference>
<reference evidence="10 11" key="1">
    <citation type="submission" date="2011-08" db="EMBL/GenBank/DDBJ databases">
        <authorList>
            <person name="Liu Z.J."/>
            <person name="Shi F.L."/>
            <person name="Lu J.Q."/>
            <person name="Li M."/>
            <person name="Wang Z.L."/>
        </authorList>
    </citation>
    <scope>NUCLEOTIDE SEQUENCE [LARGE SCALE GENOMIC DNA]</scope>
    <source>
        <strain evidence="10 11">USNM 41457</strain>
    </source>
</reference>
<evidence type="ECO:0000256" key="6">
    <source>
        <dbReference type="ARBA" id="ARBA00022840"/>
    </source>
</evidence>
<evidence type="ECO:0000256" key="4">
    <source>
        <dbReference type="ARBA" id="ARBA00022692"/>
    </source>
</evidence>
<keyword evidence="8 9" id="KW-0472">Membrane</keyword>
<feature type="transmembrane region" description="Helical" evidence="9">
    <location>
        <begin position="234"/>
        <end position="258"/>
    </location>
</feature>
<dbReference type="STRING" id="1003232.J9DMP0"/>
<accession>J9DMP0</accession>
<keyword evidence="7 9" id="KW-1133">Transmembrane helix</keyword>
<name>J9DMP0_EDHAE</name>
<dbReference type="PANTHER" id="PTHR31187:SF1">
    <property type="entry name" value="ADP,ATP CARRIER PROTEIN 1"/>
    <property type="match status" value="1"/>
</dbReference>
<evidence type="ECO:0000256" key="7">
    <source>
        <dbReference type="ARBA" id="ARBA00022989"/>
    </source>
</evidence>
<keyword evidence="3 9" id="KW-0813">Transport</keyword>